<reference evidence="2 3" key="1">
    <citation type="journal article" date="2015" name="Genome Announc.">
        <title>Complete genome sequence of Martelella endophytica YC6887, which has antifungal activity associated with a halophyte.</title>
        <authorList>
            <person name="Khan A."/>
            <person name="Khan H."/>
            <person name="Chung E.J."/>
            <person name="Hossain M.T."/>
            <person name="Chung Y.R."/>
        </authorList>
    </citation>
    <scope>NUCLEOTIDE SEQUENCE [LARGE SCALE GENOMIC DNA]</scope>
    <source>
        <strain evidence="2">YC6887</strain>
    </source>
</reference>
<dbReference type="HOGENOM" id="CLU_507883_0_0_5"/>
<dbReference type="Gene3D" id="1.10.10.10">
    <property type="entry name" value="Winged helix-like DNA-binding domain superfamily/Winged helix DNA-binding domain"/>
    <property type="match status" value="1"/>
</dbReference>
<evidence type="ECO:0000259" key="1">
    <source>
        <dbReference type="SMART" id="SM00421"/>
    </source>
</evidence>
<dbReference type="GO" id="GO:0006355">
    <property type="term" value="P:regulation of DNA-templated transcription"/>
    <property type="evidence" value="ECO:0007669"/>
    <property type="project" value="InterPro"/>
</dbReference>
<dbReference type="GO" id="GO:0003677">
    <property type="term" value="F:DNA binding"/>
    <property type="evidence" value="ECO:0007669"/>
    <property type="project" value="InterPro"/>
</dbReference>
<dbReference type="PATRIC" id="fig|1486262.3.peg.950"/>
<dbReference type="InterPro" id="IPR029058">
    <property type="entry name" value="AB_hydrolase_fold"/>
</dbReference>
<dbReference type="SUPFAM" id="SSF53474">
    <property type="entry name" value="alpha/beta-Hydrolases"/>
    <property type="match status" value="1"/>
</dbReference>
<dbReference type="InterPro" id="IPR016032">
    <property type="entry name" value="Sig_transdc_resp-reg_C-effctor"/>
</dbReference>
<dbReference type="InterPro" id="IPR000073">
    <property type="entry name" value="AB_hydrolase_1"/>
</dbReference>
<proteinExistence type="predicted"/>
<accession>A0A0D5LMF1</accession>
<name>A0A0D5LMF1_MAREN</name>
<gene>
    <name evidence="2" type="ORF">TM49_04630</name>
</gene>
<dbReference type="EMBL" id="CP010803">
    <property type="protein sequence ID" value="AJY45140.1"/>
    <property type="molecule type" value="Genomic_DNA"/>
</dbReference>
<dbReference type="AlphaFoldDB" id="A0A0D5LMF1"/>
<evidence type="ECO:0000313" key="2">
    <source>
        <dbReference type="EMBL" id="AJY45140.1"/>
    </source>
</evidence>
<protein>
    <recommendedName>
        <fullName evidence="1">HTH luxR-type domain-containing protein</fullName>
    </recommendedName>
</protein>
<dbReference type="Gene3D" id="3.40.50.1820">
    <property type="entry name" value="alpha/beta hydrolase"/>
    <property type="match status" value="1"/>
</dbReference>
<keyword evidence="3" id="KW-1185">Reference proteome</keyword>
<evidence type="ECO:0000313" key="3">
    <source>
        <dbReference type="Proteomes" id="UP000032611"/>
    </source>
</evidence>
<dbReference type="InterPro" id="IPR000792">
    <property type="entry name" value="Tscrpt_reg_LuxR_C"/>
</dbReference>
<dbReference type="RefSeq" id="WP_045679735.1">
    <property type="nucleotide sequence ID" value="NZ_CP010803.1"/>
</dbReference>
<sequence>MTASRAALRRQIARLAEIPQIFKPSVLPARWDGDAPEIRDARRQIAIQDFFYKTLPPFDLPVCLLDRDGTVILSDGEADALPRRFDLPPGDQQGFAFREHENLLQVILAVRHYWPQAPEGAEWLALEIDRTFFEKHTPLDVAPLTASEYQLIAQLLAGHELKDAAERLGASYGTKRKQLQVIFQKFGVTNQAALARSISASLMSYFIATFSGTRDHSPERELLACHFAGRVTVHSVALQNGAELPIWEFGARSGKPCLFFHGLLSPTLYCEDKVDILRRHGLRFLAAPRFFVDGIDHSDPLRFLETYTEAVAEMVHHLIGGPVTCVAVNSGVSWATHFAARHPGLVENLVIAGAPFPPSKSAPASERSMQAALTSAVRQRPIVIGAIVKAYAALARSPALAARAYRHAYRESPADLAVIDQSIEAGWALSWLRLIGERSSASVVADLAVNQRGWDQDIGGLEMPVLFLQGADDKMSPPAPIAALAETNPNADCRIIPEVGHHVAASRFEMLASTLAEVSCSEKKSAQAGREARAAAPPMR</sequence>
<dbReference type="OrthoDB" id="8107794at2"/>
<organism evidence="2 3">
    <name type="scientific">Martelella endophytica</name>
    <dbReference type="NCBI Taxonomy" id="1486262"/>
    <lineage>
        <taxon>Bacteria</taxon>
        <taxon>Pseudomonadati</taxon>
        <taxon>Pseudomonadota</taxon>
        <taxon>Alphaproteobacteria</taxon>
        <taxon>Hyphomicrobiales</taxon>
        <taxon>Aurantimonadaceae</taxon>
        <taxon>Martelella</taxon>
    </lineage>
</organism>
<dbReference type="Proteomes" id="UP000032611">
    <property type="component" value="Chromosome"/>
</dbReference>
<dbReference type="SMART" id="SM00421">
    <property type="entry name" value="HTH_LUXR"/>
    <property type="match status" value="1"/>
</dbReference>
<feature type="domain" description="HTH luxR-type" evidence="1">
    <location>
        <begin position="141"/>
        <end position="198"/>
    </location>
</feature>
<dbReference type="SUPFAM" id="SSF46894">
    <property type="entry name" value="C-terminal effector domain of the bipartite response regulators"/>
    <property type="match status" value="1"/>
</dbReference>
<dbReference type="STRING" id="1486262.TM49_04630"/>
<dbReference type="Pfam" id="PF00561">
    <property type="entry name" value="Abhydrolase_1"/>
    <property type="match status" value="1"/>
</dbReference>
<dbReference type="InterPro" id="IPR036388">
    <property type="entry name" value="WH-like_DNA-bd_sf"/>
</dbReference>
<dbReference type="KEGG" id="mey:TM49_04630"/>